<evidence type="ECO:0000313" key="2">
    <source>
        <dbReference type="Proteomes" id="UP000828390"/>
    </source>
</evidence>
<evidence type="ECO:0000313" key="1">
    <source>
        <dbReference type="EMBL" id="KAH3836178.1"/>
    </source>
</evidence>
<dbReference type="Proteomes" id="UP000828390">
    <property type="component" value="Unassembled WGS sequence"/>
</dbReference>
<dbReference type="AlphaFoldDB" id="A0A9D4KAV8"/>
<organism evidence="1 2">
    <name type="scientific">Dreissena polymorpha</name>
    <name type="common">Zebra mussel</name>
    <name type="synonym">Mytilus polymorpha</name>
    <dbReference type="NCBI Taxonomy" id="45954"/>
    <lineage>
        <taxon>Eukaryota</taxon>
        <taxon>Metazoa</taxon>
        <taxon>Spiralia</taxon>
        <taxon>Lophotrochozoa</taxon>
        <taxon>Mollusca</taxon>
        <taxon>Bivalvia</taxon>
        <taxon>Autobranchia</taxon>
        <taxon>Heteroconchia</taxon>
        <taxon>Euheterodonta</taxon>
        <taxon>Imparidentia</taxon>
        <taxon>Neoheterodontei</taxon>
        <taxon>Myida</taxon>
        <taxon>Dreissenoidea</taxon>
        <taxon>Dreissenidae</taxon>
        <taxon>Dreissena</taxon>
    </lineage>
</organism>
<name>A0A9D4KAV8_DREPO</name>
<dbReference type="EMBL" id="JAIWYP010000004">
    <property type="protein sequence ID" value="KAH3836178.1"/>
    <property type="molecule type" value="Genomic_DNA"/>
</dbReference>
<proteinExistence type="predicted"/>
<accession>A0A9D4KAV8</accession>
<reference evidence="1" key="2">
    <citation type="submission" date="2020-11" db="EMBL/GenBank/DDBJ databases">
        <authorList>
            <person name="McCartney M.A."/>
            <person name="Auch B."/>
            <person name="Kono T."/>
            <person name="Mallez S."/>
            <person name="Becker A."/>
            <person name="Gohl D.M."/>
            <person name="Silverstein K.A.T."/>
            <person name="Koren S."/>
            <person name="Bechman K.B."/>
            <person name="Herman A."/>
            <person name="Abrahante J.E."/>
            <person name="Garbe J."/>
        </authorList>
    </citation>
    <scope>NUCLEOTIDE SEQUENCE</scope>
    <source>
        <strain evidence="1">Duluth1</strain>
        <tissue evidence="1">Whole animal</tissue>
    </source>
</reference>
<keyword evidence="2" id="KW-1185">Reference proteome</keyword>
<comment type="caution">
    <text evidence="1">The sequence shown here is derived from an EMBL/GenBank/DDBJ whole genome shotgun (WGS) entry which is preliminary data.</text>
</comment>
<gene>
    <name evidence="1" type="ORF">DPMN_109548</name>
</gene>
<sequence length="131" mass="14325">MGRLSPSNPHPKLVCLPLSNIQRPAMMWKGTITSATGHLSPSNPHSLYTCVPTFVNYPEASYDVEGNDHLSHGPPVPFQSTQLECVPTFVKHPEASYDVEGNDHLSHGPPVPFQSTQLELIGQLPETQSQT</sequence>
<protein>
    <submittedName>
        <fullName evidence="1">Uncharacterized protein</fullName>
    </submittedName>
</protein>
<reference evidence="1" key="1">
    <citation type="journal article" date="2019" name="bioRxiv">
        <title>The Genome of the Zebra Mussel, Dreissena polymorpha: A Resource for Invasive Species Research.</title>
        <authorList>
            <person name="McCartney M.A."/>
            <person name="Auch B."/>
            <person name="Kono T."/>
            <person name="Mallez S."/>
            <person name="Zhang Y."/>
            <person name="Obille A."/>
            <person name="Becker A."/>
            <person name="Abrahante J.E."/>
            <person name="Garbe J."/>
            <person name="Badalamenti J.P."/>
            <person name="Herman A."/>
            <person name="Mangelson H."/>
            <person name="Liachko I."/>
            <person name="Sullivan S."/>
            <person name="Sone E.D."/>
            <person name="Koren S."/>
            <person name="Silverstein K.A.T."/>
            <person name="Beckman K.B."/>
            <person name="Gohl D.M."/>
        </authorList>
    </citation>
    <scope>NUCLEOTIDE SEQUENCE</scope>
    <source>
        <strain evidence="1">Duluth1</strain>
        <tissue evidence="1">Whole animal</tissue>
    </source>
</reference>